<dbReference type="InterPro" id="IPR016032">
    <property type="entry name" value="Sig_transdc_resp-reg_C-effctor"/>
</dbReference>
<dbReference type="PRINTS" id="PR00038">
    <property type="entry name" value="HTHLUXR"/>
</dbReference>
<dbReference type="Pfam" id="PF00196">
    <property type="entry name" value="GerE"/>
    <property type="match status" value="1"/>
</dbReference>
<dbReference type="Proteomes" id="UP000503441">
    <property type="component" value="Chromosome"/>
</dbReference>
<accession>A0ABX6K3G9</accession>
<organism evidence="5 6">
    <name type="scientific">Leucobacter coleopterorum</name>
    <dbReference type="NCBI Taxonomy" id="2714933"/>
    <lineage>
        <taxon>Bacteria</taxon>
        <taxon>Bacillati</taxon>
        <taxon>Actinomycetota</taxon>
        <taxon>Actinomycetes</taxon>
        <taxon>Micrococcales</taxon>
        <taxon>Microbacteriaceae</taxon>
        <taxon>Leucobacter</taxon>
    </lineage>
</organism>
<proteinExistence type="predicted"/>
<reference evidence="5 6" key="1">
    <citation type="submission" date="2020-03" db="EMBL/GenBank/DDBJ databases">
        <title>Leucobacter sp. nov., isolated from beetles.</title>
        <authorList>
            <person name="Hyun D.-W."/>
            <person name="Bae J.-W."/>
        </authorList>
    </citation>
    <scope>NUCLEOTIDE SEQUENCE [LARGE SCALE GENOMIC DNA]</scope>
    <source>
        <strain evidence="5 6">HDW9A</strain>
    </source>
</reference>
<dbReference type="CDD" id="cd06170">
    <property type="entry name" value="LuxR_C_like"/>
    <property type="match status" value="1"/>
</dbReference>
<evidence type="ECO:0000256" key="1">
    <source>
        <dbReference type="ARBA" id="ARBA00023015"/>
    </source>
</evidence>
<dbReference type="SUPFAM" id="SSF46894">
    <property type="entry name" value="C-terminal effector domain of the bipartite response regulators"/>
    <property type="match status" value="1"/>
</dbReference>
<dbReference type="PANTHER" id="PTHR44688:SF16">
    <property type="entry name" value="DNA-BINDING TRANSCRIPTIONAL ACTIVATOR DEVR_DOSR"/>
    <property type="match status" value="1"/>
</dbReference>
<evidence type="ECO:0000256" key="3">
    <source>
        <dbReference type="ARBA" id="ARBA00023163"/>
    </source>
</evidence>
<evidence type="ECO:0000313" key="5">
    <source>
        <dbReference type="EMBL" id="QIM19822.1"/>
    </source>
</evidence>
<dbReference type="Gene3D" id="1.10.10.10">
    <property type="entry name" value="Winged helix-like DNA-binding domain superfamily/Winged helix DNA-binding domain"/>
    <property type="match status" value="1"/>
</dbReference>
<keyword evidence="6" id="KW-1185">Reference proteome</keyword>
<dbReference type="SMART" id="SM00421">
    <property type="entry name" value="HTH_LUXR"/>
    <property type="match status" value="1"/>
</dbReference>
<keyword evidence="2" id="KW-0238">DNA-binding</keyword>
<sequence>MAVQSIPKLTKREGLVLERYAKSASVAEIASSLSVSPNTVKSQIRSIYKKLGVSGRGAALARAVDLGILRSPASAKE</sequence>
<dbReference type="EMBL" id="CP049933">
    <property type="protein sequence ID" value="QIM19822.1"/>
    <property type="molecule type" value="Genomic_DNA"/>
</dbReference>
<evidence type="ECO:0000259" key="4">
    <source>
        <dbReference type="PROSITE" id="PS50043"/>
    </source>
</evidence>
<dbReference type="InterPro" id="IPR036388">
    <property type="entry name" value="WH-like_DNA-bd_sf"/>
</dbReference>
<feature type="domain" description="HTH luxR-type" evidence="4">
    <location>
        <begin position="2"/>
        <end position="67"/>
    </location>
</feature>
<dbReference type="PROSITE" id="PS50043">
    <property type="entry name" value="HTH_LUXR_2"/>
    <property type="match status" value="1"/>
</dbReference>
<protein>
    <submittedName>
        <fullName evidence="5">Response regulator transcription factor</fullName>
    </submittedName>
</protein>
<keyword evidence="1" id="KW-0805">Transcription regulation</keyword>
<evidence type="ECO:0000313" key="6">
    <source>
        <dbReference type="Proteomes" id="UP000503441"/>
    </source>
</evidence>
<name>A0ABX6K3G9_9MICO</name>
<dbReference type="InterPro" id="IPR000792">
    <property type="entry name" value="Tscrpt_reg_LuxR_C"/>
</dbReference>
<evidence type="ECO:0000256" key="2">
    <source>
        <dbReference type="ARBA" id="ARBA00023125"/>
    </source>
</evidence>
<dbReference type="PANTHER" id="PTHR44688">
    <property type="entry name" value="DNA-BINDING TRANSCRIPTIONAL ACTIVATOR DEVR_DOSR"/>
    <property type="match status" value="1"/>
</dbReference>
<keyword evidence="3" id="KW-0804">Transcription</keyword>
<gene>
    <name evidence="5" type="ORF">G7066_12675</name>
</gene>